<dbReference type="PROSITE" id="PS50158">
    <property type="entry name" value="ZF_CCHC"/>
    <property type="match status" value="1"/>
</dbReference>
<keyword evidence="1" id="KW-0862">Zinc</keyword>
<dbReference type="GO" id="GO:0003676">
    <property type="term" value="F:nucleic acid binding"/>
    <property type="evidence" value="ECO:0007669"/>
    <property type="project" value="InterPro"/>
</dbReference>
<dbReference type="PROSITE" id="PS00141">
    <property type="entry name" value="ASP_PROTEASE"/>
    <property type="match status" value="1"/>
</dbReference>
<feature type="transmembrane region" description="Helical" evidence="3">
    <location>
        <begin position="109"/>
        <end position="127"/>
    </location>
</feature>
<keyword evidence="3" id="KW-1133">Transmembrane helix</keyword>
<feature type="domain" description="CCHC-type" evidence="4">
    <location>
        <begin position="51"/>
        <end position="67"/>
    </location>
</feature>
<dbReference type="PANTHER" id="PTHR37984:SF11">
    <property type="entry name" value="INTEGRASE CATALYTIC DOMAIN-CONTAINING PROTEIN"/>
    <property type="match status" value="1"/>
</dbReference>
<keyword evidence="3" id="KW-0812">Transmembrane</keyword>
<keyword evidence="1" id="KW-0479">Metal-binding</keyword>
<proteinExistence type="predicted"/>
<dbReference type="AlphaFoldDB" id="A0A813R7C4"/>
<keyword evidence="6" id="KW-1185">Reference proteome</keyword>
<dbReference type="PANTHER" id="PTHR37984">
    <property type="entry name" value="PROTEIN CBG26694"/>
    <property type="match status" value="1"/>
</dbReference>
<name>A0A813R7C4_9BILA</name>
<reference evidence="5" key="1">
    <citation type="submission" date="2021-02" db="EMBL/GenBank/DDBJ databases">
        <authorList>
            <person name="Nowell W R."/>
        </authorList>
    </citation>
    <scope>NUCLEOTIDE SEQUENCE</scope>
    <source>
        <strain evidence="5">Ploen Becks lab</strain>
    </source>
</reference>
<dbReference type="InterPro" id="IPR001969">
    <property type="entry name" value="Aspartic_peptidase_AS"/>
</dbReference>
<dbReference type="InterPro" id="IPR001878">
    <property type="entry name" value="Znf_CCHC"/>
</dbReference>
<evidence type="ECO:0000256" key="2">
    <source>
        <dbReference type="SAM" id="MobiDB-lite"/>
    </source>
</evidence>
<dbReference type="Gene3D" id="2.40.70.10">
    <property type="entry name" value="Acid Proteases"/>
    <property type="match status" value="1"/>
</dbReference>
<dbReference type="GO" id="GO:0008270">
    <property type="term" value="F:zinc ion binding"/>
    <property type="evidence" value="ECO:0007669"/>
    <property type="project" value="UniProtKB-KW"/>
</dbReference>
<feature type="region of interest" description="Disordered" evidence="2">
    <location>
        <begin position="1"/>
        <end position="23"/>
    </location>
</feature>
<dbReference type="OrthoDB" id="10067350at2759"/>
<dbReference type="SUPFAM" id="SSF50630">
    <property type="entry name" value="Acid proteases"/>
    <property type="match status" value="1"/>
</dbReference>
<dbReference type="InterPro" id="IPR050951">
    <property type="entry name" value="Retrovirus_Pol_polyprotein"/>
</dbReference>
<keyword evidence="3" id="KW-0472">Membrane</keyword>
<evidence type="ECO:0000259" key="4">
    <source>
        <dbReference type="PROSITE" id="PS50158"/>
    </source>
</evidence>
<dbReference type="Proteomes" id="UP000663879">
    <property type="component" value="Unassembled WGS sequence"/>
</dbReference>
<evidence type="ECO:0000256" key="3">
    <source>
        <dbReference type="SAM" id="Phobius"/>
    </source>
</evidence>
<organism evidence="5 6">
    <name type="scientific">Brachionus calyciflorus</name>
    <dbReference type="NCBI Taxonomy" id="104777"/>
    <lineage>
        <taxon>Eukaryota</taxon>
        <taxon>Metazoa</taxon>
        <taxon>Spiralia</taxon>
        <taxon>Gnathifera</taxon>
        <taxon>Rotifera</taxon>
        <taxon>Eurotatoria</taxon>
        <taxon>Monogononta</taxon>
        <taxon>Pseudotrocha</taxon>
        <taxon>Ploima</taxon>
        <taxon>Brachionidae</taxon>
        <taxon>Brachionus</taxon>
    </lineage>
</organism>
<evidence type="ECO:0000313" key="5">
    <source>
        <dbReference type="EMBL" id="CAF0777128.1"/>
    </source>
</evidence>
<dbReference type="Gene3D" id="4.10.60.10">
    <property type="entry name" value="Zinc finger, CCHC-type"/>
    <property type="match status" value="1"/>
</dbReference>
<sequence length="230" mass="26160">MDVNQVKKKNYADKNNQRLGQSKNTKSKDKLCYRCGLKYPHEKLCPAKDKKCNSCGKTGHFEKCCRSGNINGNGSKSHVKRVHENQDSDDEACTWRVTVKKVVDRVKNWFTPLFTLLICGLSVGFIVDTGSQVNIIDEKTFNKLRYKPKLYKCLTKLYGYGNRNCIETVGKFKTRVKHNGIYKSVEFIVTKGGSGNLLSYMSSVQLGIINEIRQVEVDSLDPSVIRYAER</sequence>
<dbReference type="GO" id="GO:0006508">
    <property type="term" value="P:proteolysis"/>
    <property type="evidence" value="ECO:0007669"/>
    <property type="project" value="InterPro"/>
</dbReference>
<dbReference type="InterPro" id="IPR021109">
    <property type="entry name" value="Peptidase_aspartic_dom_sf"/>
</dbReference>
<comment type="caution">
    <text evidence="5">The sequence shown here is derived from an EMBL/GenBank/DDBJ whole genome shotgun (WGS) entry which is preliminary data.</text>
</comment>
<protein>
    <recommendedName>
        <fullName evidence="4">CCHC-type domain-containing protein</fullName>
    </recommendedName>
</protein>
<accession>A0A813R7C4</accession>
<keyword evidence="1" id="KW-0863">Zinc-finger</keyword>
<dbReference type="GO" id="GO:0004190">
    <property type="term" value="F:aspartic-type endopeptidase activity"/>
    <property type="evidence" value="ECO:0007669"/>
    <property type="project" value="InterPro"/>
</dbReference>
<evidence type="ECO:0000313" key="6">
    <source>
        <dbReference type="Proteomes" id="UP000663879"/>
    </source>
</evidence>
<dbReference type="EMBL" id="CAJNOC010000561">
    <property type="protein sequence ID" value="CAF0777128.1"/>
    <property type="molecule type" value="Genomic_DNA"/>
</dbReference>
<gene>
    <name evidence="5" type="ORF">OXX778_LOCUS5261</name>
</gene>
<evidence type="ECO:0000256" key="1">
    <source>
        <dbReference type="PROSITE-ProRule" id="PRU00047"/>
    </source>
</evidence>